<accession>A0A7X0NTK7</accession>
<organism evidence="1 2">
    <name type="scientific">Nonomuraea rubra</name>
    <dbReference type="NCBI Taxonomy" id="46180"/>
    <lineage>
        <taxon>Bacteria</taxon>
        <taxon>Bacillati</taxon>
        <taxon>Actinomycetota</taxon>
        <taxon>Actinomycetes</taxon>
        <taxon>Streptosporangiales</taxon>
        <taxon>Streptosporangiaceae</taxon>
        <taxon>Nonomuraea</taxon>
    </lineage>
</organism>
<dbReference type="AlphaFoldDB" id="A0A7X0NTK7"/>
<gene>
    <name evidence="1" type="ORF">HD593_004145</name>
</gene>
<dbReference type="Proteomes" id="UP000565579">
    <property type="component" value="Unassembled WGS sequence"/>
</dbReference>
<keyword evidence="2" id="KW-1185">Reference proteome</keyword>
<protein>
    <submittedName>
        <fullName evidence="1">Uncharacterized protein</fullName>
    </submittedName>
</protein>
<comment type="caution">
    <text evidence="1">The sequence shown here is derived from an EMBL/GenBank/DDBJ whole genome shotgun (WGS) entry which is preliminary data.</text>
</comment>
<evidence type="ECO:0000313" key="2">
    <source>
        <dbReference type="Proteomes" id="UP000565579"/>
    </source>
</evidence>
<proteinExistence type="predicted"/>
<reference evidence="1 2" key="1">
    <citation type="submission" date="2020-08" db="EMBL/GenBank/DDBJ databases">
        <title>Sequencing the genomes of 1000 actinobacteria strains.</title>
        <authorList>
            <person name="Klenk H.-P."/>
        </authorList>
    </citation>
    <scope>NUCLEOTIDE SEQUENCE [LARGE SCALE GENOMIC DNA]</scope>
    <source>
        <strain evidence="1 2">DSM 43768</strain>
    </source>
</reference>
<name>A0A7X0NTK7_9ACTN</name>
<dbReference type="EMBL" id="JACHMI010000001">
    <property type="protein sequence ID" value="MBB6549350.1"/>
    <property type="molecule type" value="Genomic_DNA"/>
</dbReference>
<evidence type="ECO:0000313" key="1">
    <source>
        <dbReference type="EMBL" id="MBB6549350.1"/>
    </source>
</evidence>
<sequence>MPNWPSPGHDQNVQATSPVPAFSVYARPRAPPVLPCMPT</sequence>